<dbReference type="AlphaFoldDB" id="A0A1I7UHA8"/>
<keyword evidence="2" id="KW-1185">Reference proteome</keyword>
<feature type="compositionally biased region" description="Basic and acidic residues" evidence="1">
    <location>
        <begin position="489"/>
        <end position="527"/>
    </location>
</feature>
<sequence length="542" mass="63631">MEKMIRKVCEKAPSNKARELSNMKIQTINQIISKRDAVTRGVDKALREGKSIDDAISSYSNETTILCNKFSDAGSKMLTEFEEKKKEEKVFMLSIRARTQYAFVRALLSVEAAFHGEPDQPFYLSKEMSKNQWNIYKDDIRLQVGKYQGMMIAKDLKTWEKVEKLLKDVPKANVEPILFEYQQFLVELVEKAKKEGLEWKKKWDEAPVEAEAEIKEKVTVEKETEKEKTILVKKEEVSSKNELKVEKGKVTEEKVLAKQIDELKTMLTVMKEDMFQEFNKKFESAEERHKKEIEKVQKTSSQDYCRLEQSLAGKNEEIKRLNGVVESLNKRQEETENELEEVKKDLDVAMEEHNKGLEEIRKEIKSSRKEDQDYCRLKMKLAERDGQLKESRETIARYKEESREWKVKEQEQFERMGKNELELLKLSKKMEEMKKKAIKDDEKMRMELTKKVLEAEDSLEKLADSEEEVKRLNGIVEALNKTLEEMCESSEKMTLEMTKKQKETEIELEDVKSQMKEAKEELDRMQEDSGDSSFDQLDDSDN</sequence>
<dbReference type="STRING" id="1561998.A0A1I7UHA8"/>
<evidence type="ECO:0000313" key="3">
    <source>
        <dbReference type="WBParaSite" id="Csp11.Scaffold629.g9320.t1"/>
    </source>
</evidence>
<dbReference type="Proteomes" id="UP000095282">
    <property type="component" value="Unplaced"/>
</dbReference>
<proteinExistence type="predicted"/>
<feature type="region of interest" description="Disordered" evidence="1">
    <location>
        <begin position="489"/>
        <end position="542"/>
    </location>
</feature>
<reference evidence="3" key="1">
    <citation type="submission" date="2016-11" db="UniProtKB">
        <authorList>
            <consortium name="WormBaseParasite"/>
        </authorList>
    </citation>
    <scope>IDENTIFICATION</scope>
</reference>
<accession>A0A1I7UHA8</accession>
<name>A0A1I7UHA8_9PELO</name>
<organism evidence="2 3">
    <name type="scientific">Caenorhabditis tropicalis</name>
    <dbReference type="NCBI Taxonomy" id="1561998"/>
    <lineage>
        <taxon>Eukaryota</taxon>
        <taxon>Metazoa</taxon>
        <taxon>Ecdysozoa</taxon>
        <taxon>Nematoda</taxon>
        <taxon>Chromadorea</taxon>
        <taxon>Rhabditida</taxon>
        <taxon>Rhabditina</taxon>
        <taxon>Rhabditomorpha</taxon>
        <taxon>Rhabditoidea</taxon>
        <taxon>Rhabditidae</taxon>
        <taxon>Peloderinae</taxon>
        <taxon>Caenorhabditis</taxon>
    </lineage>
</organism>
<dbReference type="WBParaSite" id="Csp11.Scaffold629.g9320.t1">
    <property type="protein sequence ID" value="Csp11.Scaffold629.g9320.t1"/>
    <property type="gene ID" value="Csp11.Scaffold629.g9320"/>
</dbReference>
<protein>
    <submittedName>
        <fullName evidence="3">Viral A-type inclusion protein</fullName>
    </submittedName>
</protein>
<evidence type="ECO:0000256" key="1">
    <source>
        <dbReference type="SAM" id="MobiDB-lite"/>
    </source>
</evidence>
<evidence type="ECO:0000313" key="2">
    <source>
        <dbReference type="Proteomes" id="UP000095282"/>
    </source>
</evidence>